<proteinExistence type="inferred from homology"/>
<comment type="subcellular location">
    <subcellularLocation>
        <location evidence="1">Cytoplasm</location>
    </subcellularLocation>
</comment>
<dbReference type="PROSITE" id="PS51354">
    <property type="entry name" value="GLUTAREDOXIN_2"/>
    <property type="match status" value="1"/>
</dbReference>
<comment type="caution">
    <text evidence="6">The sequence shown here is derived from an EMBL/GenBank/DDBJ whole genome shotgun (WGS) entry which is preliminary data.</text>
</comment>
<keyword evidence="3" id="KW-0963">Cytoplasm</keyword>
<dbReference type="SUPFAM" id="SSF52833">
    <property type="entry name" value="Thioredoxin-like"/>
    <property type="match status" value="1"/>
</dbReference>
<name>A0A7J8VLA2_9ROSI</name>
<evidence type="ECO:0000259" key="5">
    <source>
        <dbReference type="Pfam" id="PF00462"/>
    </source>
</evidence>
<dbReference type="Gene3D" id="3.40.30.10">
    <property type="entry name" value="Glutaredoxin"/>
    <property type="match status" value="1"/>
</dbReference>
<organism evidence="6 7">
    <name type="scientific">Gossypium klotzschianum</name>
    <dbReference type="NCBI Taxonomy" id="34286"/>
    <lineage>
        <taxon>Eukaryota</taxon>
        <taxon>Viridiplantae</taxon>
        <taxon>Streptophyta</taxon>
        <taxon>Embryophyta</taxon>
        <taxon>Tracheophyta</taxon>
        <taxon>Spermatophyta</taxon>
        <taxon>Magnoliopsida</taxon>
        <taxon>eudicotyledons</taxon>
        <taxon>Gunneridae</taxon>
        <taxon>Pentapetalae</taxon>
        <taxon>rosids</taxon>
        <taxon>malvids</taxon>
        <taxon>Malvales</taxon>
        <taxon>Malvaceae</taxon>
        <taxon>Malvoideae</taxon>
        <taxon>Gossypium</taxon>
    </lineage>
</organism>
<evidence type="ECO:0000256" key="4">
    <source>
        <dbReference type="ARBA" id="ARBA00023284"/>
    </source>
</evidence>
<dbReference type="InterPro" id="IPR002109">
    <property type="entry name" value="Glutaredoxin"/>
</dbReference>
<dbReference type="InterPro" id="IPR036249">
    <property type="entry name" value="Thioredoxin-like_sf"/>
</dbReference>
<keyword evidence="4" id="KW-0676">Redox-active center</keyword>
<dbReference type="Pfam" id="PF00462">
    <property type="entry name" value="Glutaredoxin"/>
    <property type="match status" value="1"/>
</dbReference>
<keyword evidence="7" id="KW-1185">Reference proteome</keyword>
<evidence type="ECO:0000256" key="1">
    <source>
        <dbReference type="ARBA" id="ARBA00004496"/>
    </source>
</evidence>
<dbReference type="AlphaFoldDB" id="A0A7J8VLA2"/>
<reference evidence="6 7" key="1">
    <citation type="journal article" date="2019" name="Genome Biol. Evol.">
        <title>Insights into the evolution of the New World diploid cottons (Gossypium, subgenus Houzingenia) based on genome sequencing.</title>
        <authorList>
            <person name="Grover C.E."/>
            <person name="Arick M.A. 2nd"/>
            <person name="Thrash A."/>
            <person name="Conover J.L."/>
            <person name="Sanders W.S."/>
            <person name="Peterson D.G."/>
            <person name="Frelichowski J.E."/>
            <person name="Scheffler J.A."/>
            <person name="Scheffler B.E."/>
            <person name="Wendel J.F."/>
        </authorList>
    </citation>
    <scope>NUCLEOTIDE SEQUENCE [LARGE SCALE GENOMIC DNA]</scope>
    <source>
        <strain evidence="6">57</strain>
        <tissue evidence="6">Leaf</tissue>
    </source>
</reference>
<gene>
    <name evidence="6" type="ORF">Goklo_007263</name>
</gene>
<evidence type="ECO:0000313" key="7">
    <source>
        <dbReference type="Proteomes" id="UP000593573"/>
    </source>
</evidence>
<accession>A0A7J8VLA2</accession>
<dbReference type="OrthoDB" id="418495at2759"/>
<evidence type="ECO:0000256" key="3">
    <source>
        <dbReference type="ARBA" id="ARBA00022490"/>
    </source>
</evidence>
<dbReference type="PANTHER" id="PTHR10168">
    <property type="entry name" value="GLUTAREDOXIN"/>
    <property type="match status" value="1"/>
</dbReference>
<comment type="similarity">
    <text evidence="2">Belongs to the glutaredoxin family. CC-type subfamily.</text>
</comment>
<evidence type="ECO:0000256" key="2">
    <source>
        <dbReference type="ARBA" id="ARBA00007568"/>
    </source>
</evidence>
<evidence type="ECO:0000313" key="6">
    <source>
        <dbReference type="EMBL" id="MBA0663229.1"/>
    </source>
</evidence>
<dbReference type="GO" id="GO:0005737">
    <property type="term" value="C:cytoplasm"/>
    <property type="evidence" value="ECO:0007669"/>
    <property type="project" value="UniProtKB-SubCell"/>
</dbReference>
<dbReference type="Proteomes" id="UP000593573">
    <property type="component" value="Unassembled WGS sequence"/>
</dbReference>
<feature type="domain" description="Glutaredoxin" evidence="5">
    <location>
        <begin position="52"/>
        <end position="97"/>
    </location>
</feature>
<dbReference type="EMBL" id="JABFAB010000010">
    <property type="protein sequence ID" value="MBA0663229.1"/>
    <property type="molecule type" value="Genomic_DNA"/>
</dbReference>
<sequence>MQEAISYKSYTATTANSRLLFRNFFDGSNSDGILVISDTEKSVKKLAIKNSVLVFTRRGCCMCHVMKRLLLGLGVNLAVCEVEEENELGVMNEMSKINGDLRDKRIDQLLVVFVGRKLFGGWRK</sequence>
<dbReference type="InterPro" id="IPR011905">
    <property type="entry name" value="GlrX-like_pln_2"/>
</dbReference>
<protein>
    <recommendedName>
        <fullName evidence="5">Glutaredoxin domain-containing protein</fullName>
    </recommendedName>
</protein>